<evidence type="ECO:0000313" key="7">
    <source>
        <dbReference type="EMBL" id="SDW21634.1"/>
    </source>
</evidence>
<evidence type="ECO:0000313" key="6">
    <source>
        <dbReference type="EMBL" id="GLV13507.1"/>
    </source>
</evidence>
<dbReference type="Pfam" id="PF13180">
    <property type="entry name" value="PDZ_2"/>
    <property type="match status" value="1"/>
</dbReference>
<dbReference type="Gene3D" id="2.30.42.10">
    <property type="match status" value="1"/>
</dbReference>
<dbReference type="Pfam" id="PF13365">
    <property type="entry name" value="Trypsin_2"/>
    <property type="match status" value="1"/>
</dbReference>
<evidence type="ECO:0000256" key="1">
    <source>
        <dbReference type="ARBA" id="ARBA00022670"/>
    </source>
</evidence>
<keyword evidence="1 7" id="KW-0645">Protease</keyword>
<keyword evidence="3" id="KW-0720">Serine protease</keyword>
<evidence type="ECO:0000256" key="4">
    <source>
        <dbReference type="SAM" id="Phobius"/>
    </source>
</evidence>
<evidence type="ECO:0000256" key="3">
    <source>
        <dbReference type="ARBA" id="ARBA00022825"/>
    </source>
</evidence>
<dbReference type="InterPro" id="IPR051201">
    <property type="entry name" value="Chloro_Bact_Ser_Proteases"/>
</dbReference>
<keyword evidence="2" id="KW-0378">Hydrolase</keyword>
<evidence type="ECO:0000313" key="8">
    <source>
        <dbReference type="Proteomes" id="UP000182589"/>
    </source>
</evidence>
<dbReference type="PRINTS" id="PR00834">
    <property type="entry name" value="PROTEASES2C"/>
</dbReference>
<organism evidence="7 8">
    <name type="scientific">Alicyclobacillus hesperidum</name>
    <dbReference type="NCBI Taxonomy" id="89784"/>
    <lineage>
        <taxon>Bacteria</taxon>
        <taxon>Bacillati</taxon>
        <taxon>Bacillota</taxon>
        <taxon>Bacilli</taxon>
        <taxon>Bacillales</taxon>
        <taxon>Alicyclobacillaceae</taxon>
        <taxon>Alicyclobacillus</taxon>
    </lineage>
</organism>
<reference evidence="6" key="3">
    <citation type="submission" date="2023-02" db="EMBL/GenBank/DDBJ databases">
        <title>Proposal of a novel subspecies: Alicyclobacillus hesperidum subspecies aegle.</title>
        <authorList>
            <person name="Goto K."/>
            <person name="Fujii T."/>
            <person name="Yasui K."/>
            <person name="Mochida K."/>
            <person name="Kato-Tanaka Y."/>
            <person name="Morohoshi S."/>
            <person name="An S.Y."/>
            <person name="Kasai H."/>
            <person name="Yokota A."/>
        </authorList>
    </citation>
    <scope>NUCLEOTIDE SEQUENCE</scope>
    <source>
        <strain evidence="6">DSM 12766</strain>
    </source>
</reference>
<evidence type="ECO:0000256" key="2">
    <source>
        <dbReference type="ARBA" id="ARBA00022801"/>
    </source>
</evidence>
<name>A0A1H2RS73_9BACL</name>
<dbReference type="InterPro" id="IPR036034">
    <property type="entry name" value="PDZ_sf"/>
</dbReference>
<dbReference type="SMART" id="SM00228">
    <property type="entry name" value="PDZ"/>
    <property type="match status" value="1"/>
</dbReference>
<dbReference type="RefSeq" id="WP_074691819.1">
    <property type="nucleotide sequence ID" value="NZ_BSRA01000005.1"/>
</dbReference>
<dbReference type="AlphaFoldDB" id="A0A1H2RS73"/>
<dbReference type="GO" id="GO:0006508">
    <property type="term" value="P:proteolysis"/>
    <property type="evidence" value="ECO:0007669"/>
    <property type="project" value="UniProtKB-KW"/>
</dbReference>
<dbReference type="SUPFAM" id="SSF50156">
    <property type="entry name" value="PDZ domain-like"/>
    <property type="match status" value="1"/>
</dbReference>
<dbReference type="EMBL" id="FNOJ01000003">
    <property type="protein sequence ID" value="SDW21634.1"/>
    <property type="molecule type" value="Genomic_DNA"/>
</dbReference>
<dbReference type="PANTHER" id="PTHR43343">
    <property type="entry name" value="PEPTIDASE S12"/>
    <property type="match status" value="1"/>
</dbReference>
<reference evidence="8" key="2">
    <citation type="submission" date="2016-10" db="EMBL/GenBank/DDBJ databases">
        <authorList>
            <person name="Varghese N."/>
        </authorList>
    </citation>
    <scope>NUCLEOTIDE SEQUENCE [LARGE SCALE GENOMIC DNA]</scope>
    <source>
        <strain evidence="8">DSM 12489</strain>
    </source>
</reference>
<dbReference type="Gene3D" id="2.40.10.120">
    <property type="match status" value="1"/>
</dbReference>
<feature type="transmembrane region" description="Helical" evidence="4">
    <location>
        <begin position="21"/>
        <end position="42"/>
    </location>
</feature>
<dbReference type="SUPFAM" id="SSF50494">
    <property type="entry name" value="Trypsin-like serine proteases"/>
    <property type="match status" value="1"/>
</dbReference>
<dbReference type="STRING" id="89784.SAMN04489725_103100"/>
<dbReference type="InterPro" id="IPR001478">
    <property type="entry name" value="PDZ"/>
</dbReference>
<dbReference type="InterPro" id="IPR001940">
    <property type="entry name" value="Peptidase_S1C"/>
</dbReference>
<gene>
    <name evidence="6" type="ORF">Heshes_11910</name>
    <name evidence="7" type="ORF">SAMN04489725_103100</name>
</gene>
<accession>A0A1H2RS73</accession>
<dbReference type="InterPro" id="IPR009003">
    <property type="entry name" value="Peptidase_S1_PA"/>
</dbReference>
<dbReference type="PANTHER" id="PTHR43343:SF3">
    <property type="entry name" value="PROTEASE DO-LIKE 8, CHLOROPLASTIC"/>
    <property type="match status" value="1"/>
</dbReference>
<dbReference type="Proteomes" id="UP001157137">
    <property type="component" value="Unassembled WGS sequence"/>
</dbReference>
<feature type="domain" description="PDZ" evidence="5">
    <location>
        <begin position="290"/>
        <end position="395"/>
    </location>
</feature>
<sequence length="411" mass="42796">MGRRFDEFDDWPGDGRRRRTVLLPSIVAGLAVFYVLGIWTGAAISHSGHQATVEYVPSVASNGSGSSSSTTAIPGVDNTTLVTDIYNRVKNSIFTITAVSGGKSASDSGAEEDIGTGFLIDRNGDIATNAHVVGSAKTVEVSSGNRQYVGRVLNADKLDDLAIVRIPAPASLQPLPLGSVKSLQPGSLVIAIGNPFELTSSVSSGIVSGLNRSMSESSGHVMNGMIQTDAPLNPGNSGGPLLNAAGQVVGINTLIESPIEGSIGIGFAIPIDRFIQLEPKLLSGQPIAHAWLGIEGMDIDNLMQEAMHLPVSSGVYVTETTKDGPAAKAGLQGDSNANKLNSANDTADPYTILKGNGDIIVGIDGEPVNSIEQLTQYINQDNPGQKVTLTVLRHGKKITVEVTLGTWPSGH</sequence>
<keyword evidence="4" id="KW-1133">Transmembrane helix</keyword>
<keyword evidence="4" id="KW-0812">Transmembrane</keyword>
<dbReference type="GO" id="GO:0004252">
    <property type="term" value="F:serine-type endopeptidase activity"/>
    <property type="evidence" value="ECO:0007669"/>
    <property type="project" value="InterPro"/>
</dbReference>
<keyword evidence="8" id="KW-1185">Reference proteome</keyword>
<dbReference type="Proteomes" id="UP000182589">
    <property type="component" value="Unassembled WGS sequence"/>
</dbReference>
<protein>
    <submittedName>
        <fullName evidence="6">2-alkenal reductase</fullName>
    </submittedName>
    <submittedName>
        <fullName evidence="7">Serine protease, S1-C subfamily, contains C-terminal PDZ domain</fullName>
    </submittedName>
</protein>
<evidence type="ECO:0000259" key="5">
    <source>
        <dbReference type="SMART" id="SM00228"/>
    </source>
</evidence>
<proteinExistence type="predicted"/>
<keyword evidence="4" id="KW-0472">Membrane</keyword>
<reference evidence="7" key="1">
    <citation type="submission" date="2016-10" db="EMBL/GenBank/DDBJ databases">
        <authorList>
            <person name="de Groot N.N."/>
        </authorList>
    </citation>
    <scope>NUCLEOTIDE SEQUENCE [LARGE SCALE GENOMIC DNA]</scope>
    <source>
        <strain evidence="7">DSM 12489</strain>
    </source>
</reference>
<dbReference type="EMBL" id="BSRA01000005">
    <property type="protein sequence ID" value="GLV13507.1"/>
    <property type="molecule type" value="Genomic_DNA"/>
</dbReference>